<dbReference type="InterPro" id="IPR021757">
    <property type="entry name" value="Ribosomal_mL46_N"/>
</dbReference>
<evidence type="ECO:0000313" key="4">
    <source>
        <dbReference type="Proteomes" id="UP001497525"/>
    </source>
</evidence>
<evidence type="ECO:0000313" key="3">
    <source>
        <dbReference type="EMBL" id="CAL5130522.1"/>
    </source>
</evidence>
<feature type="compositionally biased region" description="Polar residues" evidence="1">
    <location>
        <begin position="88"/>
        <end position="98"/>
    </location>
</feature>
<dbReference type="GO" id="GO:0003735">
    <property type="term" value="F:structural constituent of ribosome"/>
    <property type="evidence" value="ECO:0007669"/>
    <property type="project" value="InterPro"/>
</dbReference>
<dbReference type="EMBL" id="CAXLJL010000068">
    <property type="protein sequence ID" value="CAL5130522.1"/>
    <property type="molecule type" value="Genomic_DNA"/>
</dbReference>
<evidence type="ECO:0000259" key="2">
    <source>
        <dbReference type="Pfam" id="PF11788"/>
    </source>
</evidence>
<dbReference type="Proteomes" id="UP001497525">
    <property type="component" value="Unassembled WGS sequence"/>
</dbReference>
<sequence length="265" mass="30176">MTASTTRSLAGVKAWKLFSGLCIKRPAVIVPELSPLERKVSELYSSIEFEKSFLSSHELRDQQDQVRLSKALEQQQHGQDKQYPAATPSDQEGTTLQTAREKELQWQSEAERFKPANRTTENDRSNNLRSAWRMLDRPLVLIVKQSLGGEPPSWGLPLVSLKGDENLRQAADGLVTQSLPSAAKCRIFGNTPSAVHVYKFRDKQSGERFGAQLYFFHAYVNRLWHGSDIKMAGVTDFAWITRDHMNEYVDDPKLLKVLNSFIFEY</sequence>
<dbReference type="Gene3D" id="3.90.79.10">
    <property type="entry name" value="Nucleoside Triphosphate Pyrophosphohydrolase"/>
    <property type="match status" value="1"/>
</dbReference>
<feature type="domain" description="Large ribosomal subunit protein mL46 N-terminal" evidence="2">
    <location>
        <begin position="15"/>
        <end position="123"/>
    </location>
</feature>
<name>A0AAV2T4S0_CALDB</name>
<feature type="compositionally biased region" description="Basic and acidic residues" evidence="1">
    <location>
        <begin position="99"/>
        <end position="125"/>
    </location>
</feature>
<organism evidence="3 4">
    <name type="scientific">Calicophoron daubneyi</name>
    <name type="common">Rumen fluke</name>
    <name type="synonym">Paramphistomum daubneyi</name>
    <dbReference type="NCBI Taxonomy" id="300641"/>
    <lineage>
        <taxon>Eukaryota</taxon>
        <taxon>Metazoa</taxon>
        <taxon>Spiralia</taxon>
        <taxon>Lophotrochozoa</taxon>
        <taxon>Platyhelminthes</taxon>
        <taxon>Trematoda</taxon>
        <taxon>Digenea</taxon>
        <taxon>Plagiorchiida</taxon>
        <taxon>Pronocephalata</taxon>
        <taxon>Paramphistomoidea</taxon>
        <taxon>Paramphistomidae</taxon>
        <taxon>Calicophoron</taxon>
    </lineage>
</organism>
<protein>
    <recommendedName>
        <fullName evidence="2">Large ribosomal subunit protein mL46 N-terminal domain-containing protein</fullName>
    </recommendedName>
</protein>
<dbReference type="PANTHER" id="PTHR13124:SF12">
    <property type="entry name" value="LARGE RIBOSOMAL SUBUNIT PROTEIN ML46"/>
    <property type="match status" value="1"/>
</dbReference>
<dbReference type="PANTHER" id="PTHR13124">
    <property type="entry name" value="39S RIBOSOMAL PROTEIN L46, MITOCHONDRIAL PRECURSOR-RELATED"/>
    <property type="match status" value="1"/>
</dbReference>
<dbReference type="InterPro" id="IPR040008">
    <property type="entry name" value="Ribosomal_mL46"/>
</dbReference>
<comment type="caution">
    <text evidence="3">The sequence shown here is derived from an EMBL/GenBank/DDBJ whole genome shotgun (WGS) entry which is preliminary data.</text>
</comment>
<gene>
    <name evidence="3" type="ORF">CDAUBV1_LOCUS2586</name>
</gene>
<evidence type="ECO:0000256" key="1">
    <source>
        <dbReference type="SAM" id="MobiDB-lite"/>
    </source>
</evidence>
<dbReference type="AlphaFoldDB" id="A0AAV2T4S0"/>
<dbReference type="GO" id="GO:0005762">
    <property type="term" value="C:mitochondrial large ribosomal subunit"/>
    <property type="evidence" value="ECO:0007669"/>
    <property type="project" value="TreeGrafter"/>
</dbReference>
<reference evidence="3" key="1">
    <citation type="submission" date="2024-06" db="EMBL/GenBank/DDBJ databases">
        <authorList>
            <person name="Liu X."/>
            <person name="Lenzi L."/>
            <person name="Haldenby T S."/>
            <person name="Uol C."/>
        </authorList>
    </citation>
    <scope>NUCLEOTIDE SEQUENCE</scope>
</reference>
<dbReference type="Pfam" id="PF11788">
    <property type="entry name" value="MRP-L46"/>
    <property type="match status" value="1"/>
</dbReference>
<feature type="region of interest" description="Disordered" evidence="1">
    <location>
        <begin position="71"/>
        <end position="125"/>
    </location>
</feature>
<accession>A0AAV2T4S0</accession>
<proteinExistence type="predicted"/>